<evidence type="ECO:0008006" key="3">
    <source>
        <dbReference type="Google" id="ProtNLM"/>
    </source>
</evidence>
<dbReference type="OrthoDB" id="5690780at2"/>
<dbReference type="PROSITE" id="PS51257">
    <property type="entry name" value="PROKAR_LIPOPROTEIN"/>
    <property type="match status" value="1"/>
</dbReference>
<evidence type="ECO:0000313" key="1">
    <source>
        <dbReference type="EMBL" id="SUT90271.1"/>
    </source>
</evidence>
<organism evidence="1 2">
    <name type="scientific">[Actinobacillus] rossii</name>
    <dbReference type="NCBI Taxonomy" id="123820"/>
    <lineage>
        <taxon>Bacteria</taxon>
        <taxon>Pseudomonadati</taxon>
        <taxon>Pseudomonadota</taxon>
        <taxon>Gammaproteobacteria</taxon>
        <taxon>Pasteurellales</taxon>
        <taxon>Pasteurellaceae</taxon>
    </lineage>
</organism>
<sequence length="80" mass="9618">MKMLFNLLILFLMTGCYPCKFLDWNCNQGLADTPKWRKIHKCQDIQLKQALKITPYSKELHEKIIDECIRFEGNYRYDSN</sequence>
<keyword evidence="2" id="KW-1185">Reference proteome</keyword>
<dbReference type="AlphaFoldDB" id="A0A380TQZ6"/>
<protein>
    <recommendedName>
        <fullName evidence="3">Lipoprotein</fullName>
    </recommendedName>
</protein>
<proteinExistence type="predicted"/>
<evidence type="ECO:0000313" key="2">
    <source>
        <dbReference type="Proteomes" id="UP000254649"/>
    </source>
</evidence>
<gene>
    <name evidence="1" type="ORF">NCTC10801_01183</name>
</gene>
<dbReference type="Proteomes" id="UP000254649">
    <property type="component" value="Unassembled WGS sequence"/>
</dbReference>
<accession>A0A380TQZ6</accession>
<dbReference type="EMBL" id="UFRQ01000003">
    <property type="protein sequence ID" value="SUT90271.1"/>
    <property type="molecule type" value="Genomic_DNA"/>
</dbReference>
<name>A0A380TQZ6_9PAST</name>
<reference evidence="1 2" key="1">
    <citation type="submission" date="2018-06" db="EMBL/GenBank/DDBJ databases">
        <authorList>
            <consortium name="Pathogen Informatics"/>
            <person name="Doyle S."/>
        </authorList>
    </citation>
    <scope>NUCLEOTIDE SEQUENCE [LARGE SCALE GENOMIC DNA]</scope>
    <source>
        <strain evidence="1 2">NCTC10801</strain>
    </source>
</reference>